<evidence type="ECO:0000259" key="2">
    <source>
        <dbReference type="Pfam" id="PF25072"/>
    </source>
</evidence>
<keyword evidence="1" id="KW-1133">Transmembrane helix</keyword>
<keyword evidence="4" id="KW-1185">Reference proteome</keyword>
<dbReference type="PANTHER" id="PTHR35112">
    <property type="entry name" value="OS08G0360500 PROTEIN"/>
    <property type="match status" value="1"/>
</dbReference>
<name>A0A8T3BLT9_DENNO</name>
<sequence>MSIQRISTVAGIRITNLDSSRILFLSLTPLLLLFIALIAYRRGIIDPFLAFSPPKSLQPFSSTELLPPPDTADQPPRIAICLVGGARRFELTGPSILKNLLKQYPNADLFLNSPLDENAYKFFLLNDAPRIAGVRIFEPEWIEETESRIRVLSSRNSPNGIQGLLQYFNLVEGCLSLISAYESRHHCTYDWIIRTRVDGFWTGPLDPSTFQPATYVVPPGSRFGGLNDRFGSGDRLASIAALSRLSLIPRLDASGYHNLNSESAFKAQLNISNLQVREIPLPFCVLSDRRYDFPPGRHGVPVASMGSVGPLNGAKCRPCTVACGGECAAKIVSGLIDERSWTEWREWREEGLELCNATGDWEEGWEEVFDRVAGEEAAAKRRRMVAVERNACEEEFEKMRQRTESWDAPPGEEICRLGLRKK</sequence>
<keyword evidence="1" id="KW-0472">Membrane</keyword>
<dbReference type="EMBL" id="JAGYWB010000008">
    <property type="protein sequence ID" value="KAI0514015.1"/>
    <property type="molecule type" value="Genomic_DNA"/>
</dbReference>
<feature type="domain" description="DUF7796" evidence="2">
    <location>
        <begin position="76"/>
        <end position="420"/>
    </location>
</feature>
<dbReference type="PANTHER" id="PTHR35112:SF1">
    <property type="entry name" value="RING_FYVE_PHD ZINC FINGER SUPERFAMILY PROTEIN"/>
    <property type="match status" value="1"/>
</dbReference>
<protein>
    <recommendedName>
        <fullName evidence="2">DUF7796 domain-containing protein</fullName>
    </recommendedName>
</protein>
<dbReference type="OrthoDB" id="2016723at2759"/>
<dbReference type="Proteomes" id="UP000829196">
    <property type="component" value="Unassembled WGS sequence"/>
</dbReference>
<evidence type="ECO:0000313" key="4">
    <source>
        <dbReference type="Proteomes" id="UP000829196"/>
    </source>
</evidence>
<keyword evidence="1" id="KW-0812">Transmembrane</keyword>
<dbReference type="InterPro" id="IPR056698">
    <property type="entry name" value="DUF7796"/>
</dbReference>
<dbReference type="Pfam" id="PF25072">
    <property type="entry name" value="DUF7796"/>
    <property type="match status" value="1"/>
</dbReference>
<proteinExistence type="predicted"/>
<accession>A0A8T3BLT9</accession>
<reference evidence="3" key="1">
    <citation type="journal article" date="2022" name="Front. Genet.">
        <title>Chromosome-Scale Assembly of the Dendrobium nobile Genome Provides Insights Into the Molecular Mechanism of the Biosynthesis of the Medicinal Active Ingredient of Dendrobium.</title>
        <authorList>
            <person name="Xu Q."/>
            <person name="Niu S.-C."/>
            <person name="Li K.-L."/>
            <person name="Zheng P.-J."/>
            <person name="Zhang X.-J."/>
            <person name="Jia Y."/>
            <person name="Liu Y."/>
            <person name="Niu Y.-X."/>
            <person name="Yu L.-H."/>
            <person name="Chen D.-F."/>
            <person name="Zhang G.-Q."/>
        </authorList>
    </citation>
    <scope>NUCLEOTIDE SEQUENCE</scope>
    <source>
        <tissue evidence="3">Leaf</tissue>
    </source>
</reference>
<gene>
    <name evidence="3" type="ORF">KFK09_010048</name>
</gene>
<dbReference type="AlphaFoldDB" id="A0A8T3BLT9"/>
<evidence type="ECO:0000313" key="3">
    <source>
        <dbReference type="EMBL" id="KAI0514015.1"/>
    </source>
</evidence>
<evidence type="ECO:0000256" key="1">
    <source>
        <dbReference type="SAM" id="Phobius"/>
    </source>
</evidence>
<comment type="caution">
    <text evidence="3">The sequence shown here is derived from an EMBL/GenBank/DDBJ whole genome shotgun (WGS) entry which is preliminary data.</text>
</comment>
<organism evidence="3 4">
    <name type="scientific">Dendrobium nobile</name>
    <name type="common">Orchid</name>
    <dbReference type="NCBI Taxonomy" id="94219"/>
    <lineage>
        <taxon>Eukaryota</taxon>
        <taxon>Viridiplantae</taxon>
        <taxon>Streptophyta</taxon>
        <taxon>Embryophyta</taxon>
        <taxon>Tracheophyta</taxon>
        <taxon>Spermatophyta</taxon>
        <taxon>Magnoliopsida</taxon>
        <taxon>Liliopsida</taxon>
        <taxon>Asparagales</taxon>
        <taxon>Orchidaceae</taxon>
        <taxon>Epidendroideae</taxon>
        <taxon>Malaxideae</taxon>
        <taxon>Dendrobiinae</taxon>
        <taxon>Dendrobium</taxon>
    </lineage>
</organism>
<feature type="transmembrane region" description="Helical" evidence="1">
    <location>
        <begin position="21"/>
        <end position="40"/>
    </location>
</feature>